<feature type="transmembrane region" description="Helical" evidence="10">
    <location>
        <begin position="211"/>
        <end position="229"/>
    </location>
</feature>
<keyword evidence="5 10" id="KW-0653">Protein transport</keyword>
<dbReference type="PRINTS" id="PR00303">
    <property type="entry name" value="SECYTRNLCASE"/>
</dbReference>
<organism evidence="14 15">
    <name type="scientific">Rhodopirellula islandica</name>
    <dbReference type="NCBI Taxonomy" id="595434"/>
    <lineage>
        <taxon>Bacteria</taxon>
        <taxon>Pseudomonadati</taxon>
        <taxon>Planctomycetota</taxon>
        <taxon>Planctomycetia</taxon>
        <taxon>Pirellulales</taxon>
        <taxon>Pirellulaceae</taxon>
        <taxon>Rhodopirellula</taxon>
    </lineage>
</organism>
<name>A0A0J1EQG6_RHOIS</name>
<evidence type="ECO:0000256" key="8">
    <source>
        <dbReference type="ARBA" id="ARBA00023136"/>
    </source>
</evidence>
<proteinExistence type="inferred from homology"/>
<evidence type="ECO:0000256" key="7">
    <source>
        <dbReference type="ARBA" id="ARBA00023010"/>
    </source>
</evidence>
<protein>
    <recommendedName>
        <fullName evidence="9 10">Protein translocase subunit SecY</fullName>
    </recommendedName>
</protein>
<evidence type="ECO:0000256" key="12">
    <source>
        <dbReference type="RuleBase" id="RU003484"/>
    </source>
</evidence>
<dbReference type="GO" id="GO:0065002">
    <property type="term" value="P:intracellular protein transmembrane transport"/>
    <property type="evidence" value="ECO:0007669"/>
    <property type="project" value="UniProtKB-UniRule"/>
</dbReference>
<comment type="caution">
    <text evidence="14">The sequence shown here is derived from an EMBL/GenBank/DDBJ whole genome shotgun (WGS) entry which is preliminary data.</text>
</comment>
<dbReference type="STRING" id="595434.RISK_000241"/>
<feature type="transmembrane region" description="Helical" evidence="10">
    <location>
        <begin position="352"/>
        <end position="375"/>
    </location>
</feature>
<sequence>MLTISLGRARRIHPARSTTDGSMFEKLRIIFSIPELRKKVMLTIGLLAIYRIGFHIPLPMIATNLDSGAGGGAADFFEKVSVFAASDLRQATIFGLGIMPYISASIIFQLLGSVYKPLEELKKEGEAGRKKLNEYTRYLTVVICLVQSYMYLKFMLMAGANGQSSINPNFMNANEQLFFGWQIVAVLVMTTGTVFLMWLGEQIDEYGIGNGISLLIMAGILAQMPKALYELVLGMKTELTGLAKGQVGIETLIILVVLFVVVVFGVVFITLGQRKIPTQSAKFTRGRRVYGGTRQHLPLRINQAGVMPIIFASSLLMIPGVLFGFLAGQFASDGALFRGFNLISLTMSDQTSYFFNLLYVGLIFFFCYFWTAITFNPKEMSDNLRDSGTFIPGYRPGRRTTDYLEKVMVRITYVGAAFLGLIAIVPTIVYGSLGVPYSIAGFYGGTGLLIAVSVAFDLVQKIDSHLVMRNYRGLLEGAGGGTSPVV</sequence>
<comment type="subcellular location">
    <subcellularLocation>
        <location evidence="10">Cell membrane</location>
        <topology evidence="10">Multi-pass membrane protein</topology>
    </subcellularLocation>
    <subcellularLocation>
        <location evidence="1 12">Membrane</location>
        <topology evidence="1 12">Multi-pass membrane protein</topology>
    </subcellularLocation>
</comment>
<gene>
    <name evidence="10" type="primary">secY</name>
    <name evidence="14" type="ORF">RISK_000241</name>
</gene>
<dbReference type="SUPFAM" id="SSF103491">
    <property type="entry name" value="Preprotein translocase SecY subunit"/>
    <property type="match status" value="1"/>
</dbReference>
<dbReference type="InterPro" id="IPR002208">
    <property type="entry name" value="SecY/SEC61-alpha"/>
</dbReference>
<dbReference type="Proteomes" id="UP000036367">
    <property type="component" value="Unassembled WGS sequence"/>
</dbReference>
<dbReference type="EMBL" id="LECT01000003">
    <property type="protein sequence ID" value="KLU07724.1"/>
    <property type="molecule type" value="Genomic_DNA"/>
</dbReference>
<keyword evidence="3 10" id="KW-0813">Transport</keyword>
<feature type="transmembrane region" description="Helical" evidence="10">
    <location>
        <begin position="437"/>
        <end position="459"/>
    </location>
</feature>
<evidence type="ECO:0000256" key="1">
    <source>
        <dbReference type="ARBA" id="ARBA00004141"/>
    </source>
</evidence>
<evidence type="ECO:0000256" key="11">
    <source>
        <dbReference type="RuleBase" id="RU000537"/>
    </source>
</evidence>
<evidence type="ECO:0000256" key="4">
    <source>
        <dbReference type="ARBA" id="ARBA00022692"/>
    </source>
</evidence>
<comment type="subunit">
    <text evidence="10">Component of the Sec protein translocase complex. Heterotrimer consisting of SecY, SecE and SecG subunits. The heterotrimers can form oligomers, although 1 heterotrimer is thought to be able to translocate proteins. Interacts with the ribosome. Interacts with SecDF, and other proteins may be involved. Interacts with SecA.</text>
</comment>
<feature type="transmembrane region" description="Helical" evidence="10">
    <location>
        <begin position="249"/>
        <end position="272"/>
    </location>
</feature>
<dbReference type="GO" id="GO:0005886">
    <property type="term" value="C:plasma membrane"/>
    <property type="evidence" value="ECO:0007669"/>
    <property type="project" value="UniProtKB-SubCell"/>
</dbReference>
<dbReference type="Gene3D" id="1.10.3370.10">
    <property type="entry name" value="SecY subunit domain"/>
    <property type="match status" value="1"/>
</dbReference>
<dbReference type="HAMAP" id="MF_01465">
    <property type="entry name" value="SecY"/>
    <property type="match status" value="1"/>
</dbReference>
<evidence type="ECO:0000313" key="15">
    <source>
        <dbReference type="Proteomes" id="UP000036367"/>
    </source>
</evidence>
<dbReference type="PIRSF" id="PIRSF004557">
    <property type="entry name" value="SecY"/>
    <property type="match status" value="1"/>
</dbReference>
<dbReference type="InterPro" id="IPR026593">
    <property type="entry name" value="SecY"/>
</dbReference>
<dbReference type="PANTHER" id="PTHR10906">
    <property type="entry name" value="SECY/SEC61-ALPHA FAMILY MEMBER"/>
    <property type="match status" value="1"/>
</dbReference>
<dbReference type="PROSITE" id="PS00755">
    <property type="entry name" value="SECY_1"/>
    <property type="match status" value="1"/>
</dbReference>
<evidence type="ECO:0000256" key="13">
    <source>
        <dbReference type="RuleBase" id="RU004349"/>
    </source>
</evidence>
<keyword evidence="7 10" id="KW-0811">Translocation</keyword>
<feature type="transmembrane region" description="Helical" evidence="10">
    <location>
        <begin position="178"/>
        <end position="199"/>
    </location>
</feature>
<dbReference type="PATRIC" id="fig|595434.4.peg.227"/>
<evidence type="ECO:0000256" key="5">
    <source>
        <dbReference type="ARBA" id="ARBA00022927"/>
    </source>
</evidence>
<feature type="transmembrane region" description="Helical" evidence="10">
    <location>
        <begin position="93"/>
        <end position="115"/>
    </location>
</feature>
<evidence type="ECO:0000256" key="2">
    <source>
        <dbReference type="ARBA" id="ARBA00005751"/>
    </source>
</evidence>
<evidence type="ECO:0000256" key="9">
    <source>
        <dbReference type="ARBA" id="ARBA00039733"/>
    </source>
</evidence>
<dbReference type="Pfam" id="PF00344">
    <property type="entry name" value="SecY"/>
    <property type="match status" value="1"/>
</dbReference>
<feature type="transmembrane region" description="Helical" evidence="10">
    <location>
        <begin position="40"/>
        <end position="58"/>
    </location>
</feature>
<dbReference type="InterPro" id="IPR023201">
    <property type="entry name" value="SecY_dom_sf"/>
</dbReference>
<feature type="transmembrane region" description="Helical" evidence="10">
    <location>
        <begin position="407"/>
        <end position="431"/>
    </location>
</feature>
<evidence type="ECO:0000256" key="10">
    <source>
        <dbReference type="HAMAP-Rule" id="MF_01465"/>
    </source>
</evidence>
<dbReference type="PROSITE" id="PS00756">
    <property type="entry name" value="SECY_2"/>
    <property type="match status" value="1"/>
</dbReference>
<dbReference type="AlphaFoldDB" id="A0A0J1EQG6"/>
<feature type="transmembrane region" description="Helical" evidence="10">
    <location>
        <begin position="309"/>
        <end position="332"/>
    </location>
</feature>
<dbReference type="GO" id="GO:0006605">
    <property type="term" value="P:protein targeting"/>
    <property type="evidence" value="ECO:0007669"/>
    <property type="project" value="UniProtKB-UniRule"/>
</dbReference>
<evidence type="ECO:0000256" key="6">
    <source>
        <dbReference type="ARBA" id="ARBA00022989"/>
    </source>
</evidence>
<evidence type="ECO:0000256" key="3">
    <source>
        <dbReference type="ARBA" id="ARBA00022448"/>
    </source>
</evidence>
<comment type="function">
    <text evidence="10 11">The central subunit of the protein translocation channel SecYEG. Consists of two halves formed by TMs 1-5 and 6-10. These two domains form a lateral gate at the front which open onto the bilayer between TMs 2 and 7, and are clamped together by SecE at the back. The channel is closed by both a pore ring composed of hydrophobic SecY resides and a short helix (helix 2A) on the extracellular side of the membrane which forms a plug. The plug probably moves laterally to allow the channel to open. The ring and the pore may move independently.</text>
</comment>
<keyword evidence="4 10" id="KW-0812">Transmembrane</keyword>
<keyword evidence="8 10" id="KW-0472">Membrane</keyword>
<dbReference type="FunFam" id="1.10.3370.10:FF:000001">
    <property type="entry name" value="Preprotein translocase subunit SecY"/>
    <property type="match status" value="1"/>
</dbReference>
<dbReference type="InterPro" id="IPR030659">
    <property type="entry name" value="SecY_CS"/>
</dbReference>
<accession>A0A0J1EQG6</accession>
<dbReference type="NCBIfam" id="TIGR00967">
    <property type="entry name" value="3a0501s007"/>
    <property type="match status" value="1"/>
</dbReference>
<evidence type="ECO:0000313" key="14">
    <source>
        <dbReference type="EMBL" id="KLU07724.1"/>
    </source>
</evidence>
<reference evidence="14" key="1">
    <citation type="submission" date="2015-05" db="EMBL/GenBank/DDBJ databases">
        <title>Permanent draft genome of Rhodopirellula islandicus K833.</title>
        <authorList>
            <person name="Kizina J."/>
            <person name="Richter M."/>
            <person name="Glockner F.O."/>
            <person name="Harder J."/>
        </authorList>
    </citation>
    <scope>NUCLEOTIDE SEQUENCE [LARGE SCALE GENOMIC DNA]</scope>
    <source>
        <strain evidence="14">K833</strain>
    </source>
</reference>
<keyword evidence="15" id="KW-1185">Reference proteome</keyword>
<dbReference type="GO" id="GO:0043952">
    <property type="term" value="P:protein transport by the Sec complex"/>
    <property type="evidence" value="ECO:0007669"/>
    <property type="project" value="UniProtKB-UniRule"/>
</dbReference>
<comment type="similarity">
    <text evidence="2 10 13">Belongs to the SecY/SEC61-alpha family.</text>
</comment>
<keyword evidence="6 10" id="KW-1133">Transmembrane helix</keyword>
<keyword evidence="10" id="KW-1003">Cell membrane</keyword>
<feature type="transmembrane region" description="Helical" evidence="10">
    <location>
        <begin position="135"/>
        <end position="158"/>
    </location>
</feature>